<feature type="region of interest" description="Disordered" evidence="1">
    <location>
        <begin position="1"/>
        <end position="25"/>
    </location>
</feature>
<dbReference type="GeneID" id="34582410"/>
<keyword evidence="3" id="KW-1185">Reference proteome</keyword>
<evidence type="ECO:0000313" key="2">
    <source>
        <dbReference type="EMBL" id="OGE46997.1"/>
    </source>
</evidence>
<accession>A0A1F5L1T2</accession>
<organism evidence="2 3">
    <name type="scientific">Penicillium arizonense</name>
    <dbReference type="NCBI Taxonomy" id="1835702"/>
    <lineage>
        <taxon>Eukaryota</taxon>
        <taxon>Fungi</taxon>
        <taxon>Dikarya</taxon>
        <taxon>Ascomycota</taxon>
        <taxon>Pezizomycotina</taxon>
        <taxon>Eurotiomycetes</taxon>
        <taxon>Eurotiomycetidae</taxon>
        <taxon>Eurotiales</taxon>
        <taxon>Aspergillaceae</taxon>
        <taxon>Penicillium</taxon>
    </lineage>
</organism>
<comment type="caution">
    <text evidence="2">The sequence shown here is derived from an EMBL/GenBank/DDBJ whole genome shotgun (WGS) entry which is preliminary data.</text>
</comment>
<dbReference type="STRING" id="1835702.A0A1F5L1T2"/>
<reference evidence="2 3" key="1">
    <citation type="journal article" date="2016" name="Sci. Rep.">
        <title>Penicillium arizonense, a new, genome sequenced fungal species, reveals a high chemical diversity in secreted metabolites.</title>
        <authorList>
            <person name="Grijseels S."/>
            <person name="Nielsen J.C."/>
            <person name="Randelovic M."/>
            <person name="Nielsen J."/>
            <person name="Nielsen K.F."/>
            <person name="Workman M."/>
            <person name="Frisvad J.C."/>
        </authorList>
    </citation>
    <scope>NUCLEOTIDE SEQUENCE [LARGE SCALE GENOMIC DNA]</scope>
    <source>
        <strain evidence="2 3">CBS 141311</strain>
    </source>
</reference>
<evidence type="ECO:0000256" key="1">
    <source>
        <dbReference type="SAM" id="MobiDB-lite"/>
    </source>
</evidence>
<dbReference type="EMBL" id="LXJU01000078">
    <property type="protein sequence ID" value="OGE46997.1"/>
    <property type="molecule type" value="Genomic_DNA"/>
</dbReference>
<dbReference type="RefSeq" id="XP_022482464.1">
    <property type="nucleotide sequence ID" value="XM_022637676.1"/>
</dbReference>
<dbReference type="Proteomes" id="UP000177622">
    <property type="component" value="Unassembled WGS sequence"/>
</dbReference>
<proteinExistence type="predicted"/>
<dbReference type="AlphaFoldDB" id="A0A1F5L1T2"/>
<evidence type="ECO:0000313" key="3">
    <source>
        <dbReference type="Proteomes" id="UP000177622"/>
    </source>
</evidence>
<dbReference type="OrthoDB" id="4521980at2759"/>
<gene>
    <name evidence="2" type="ORF">PENARI_c078G01842</name>
</gene>
<name>A0A1F5L1T2_PENAI</name>
<protein>
    <submittedName>
        <fullName evidence="2">Uncharacterized protein</fullName>
    </submittedName>
</protein>
<sequence>MSGNDYDAPNNDDTLPHDDGPEMDNELMAKLQHFVVYGNPGEPPASRVDGSRWRQRQFKDPVTAPWDLPLGRADVTKLVNGFEPSEMEHKWMCCSDDPEDGGTSFEVYMYGSWGGEKRISLQVKVPGGIGGAKVDRGETGARIAGIKWERKSNGVVIEEEKAKETALEVCNWVLSCDLKI</sequence>